<dbReference type="PANTHER" id="PTHR10357:SF179">
    <property type="entry name" value="NEUTRAL AND BASIC AMINO ACID TRANSPORT PROTEIN RBAT"/>
    <property type="match status" value="1"/>
</dbReference>
<gene>
    <name evidence="4" type="ORF">PVK37_00315</name>
</gene>
<accession>A0ABY7ZZ08</accession>
<feature type="compositionally biased region" description="Basic and acidic residues" evidence="2">
    <location>
        <begin position="414"/>
        <end position="432"/>
    </location>
</feature>
<feature type="region of interest" description="Disordered" evidence="2">
    <location>
        <begin position="414"/>
        <end position="435"/>
    </location>
</feature>
<dbReference type="EMBL" id="CP118615">
    <property type="protein sequence ID" value="WDZ88240.1"/>
    <property type="molecule type" value="Genomic_DNA"/>
</dbReference>
<name>A0ABY7ZZ08_9ACTN</name>
<proteinExistence type="inferred from homology"/>
<dbReference type="Gene3D" id="3.90.400.10">
    <property type="entry name" value="Oligo-1,6-glucosidase, Domain 2"/>
    <property type="match status" value="1"/>
</dbReference>
<reference evidence="4 5" key="1">
    <citation type="submission" date="2023-02" db="EMBL/GenBank/DDBJ databases">
        <authorList>
            <person name="Mo P."/>
        </authorList>
    </citation>
    <scope>NUCLEOTIDE SEQUENCE [LARGE SCALE GENOMIC DNA]</scope>
    <source>
        <strain evidence="4 5">HUAS 3</strain>
    </source>
</reference>
<dbReference type="CDD" id="cd11332">
    <property type="entry name" value="AmyAc_OligoGlu_TS"/>
    <property type="match status" value="1"/>
</dbReference>
<dbReference type="InterPro" id="IPR006047">
    <property type="entry name" value="GH13_cat_dom"/>
</dbReference>
<dbReference type="SUPFAM" id="SSF51445">
    <property type="entry name" value="(Trans)glycosidases"/>
    <property type="match status" value="1"/>
</dbReference>
<dbReference type="Gene3D" id="3.20.20.80">
    <property type="entry name" value="Glycosidases"/>
    <property type="match status" value="1"/>
</dbReference>
<organism evidence="4 5">
    <name type="scientific">Micromonospora cathayae</name>
    <dbReference type="NCBI Taxonomy" id="3028804"/>
    <lineage>
        <taxon>Bacteria</taxon>
        <taxon>Bacillati</taxon>
        <taxon>Actinomycetota</taxon>
        <taxon>Actinomycetes</taxon>
        <taxon>Micromonosporales</taxon>
        <taxon>Micromonosporaceae</taxon>
        <taxon>Micromonospora</taxon>
    </lineage>
</organism>
<evidence type="ECO:0000259" key="3">
    <source>
        <dbReference type="SMART" id="SM00642"/>
    </source>
</evidence>
<sequence length="556" mass="61375">MNTHHNDQETAGGPATDWWTEAVIYQIYPRSFADSDGDGIGDLPGITARLDHLAELGVDAVWLSPFYPSPQADAGYDVADYRDVEPLFGKLADADRLIADAHARGIRVIVDLVPNHTSSAHVWFQAALAAAPGSPERQRYVFRDGRGPAGAEPPNDWQSVFGGPAWTRVTDPDGRPGQWYLHLFDTAQPDLNWDNPEVRTEFLDVLRFWLDRGVDGFRVDVAHGLVKQADLADWQEPQEILSGADADRPRPPMWDQDGVHEIYREWRRLLDGYDDRILVAEAWVEPAERLARYVRPDEMHQAFNFEYLLAAWTAPAQYAVITRSLEATDAVGAPTTWVLSNHDVVRHASRLGLPVGTPRPNGIGADDPQPDAALGLRRARAATLLMLALPGSAYLYQGEELGLPEHTALPDEARQDPTWERSGHTERGRDGCRVPIPWEADAPSYGFGPTDTSWLPQPTSWAEYALDRQRGVPGSTYEVYRTALRLRREHGLGRGTLRWLSAGDEVLHFGNGGVGVLTNFGAAPVPLPAGAEALHASGPLDDGLVPTDVTVWYRTA</sequence>
<keyword evidence="4" id="KW-0378">Hydrolase</keyword>
<evidence type="ECO:0000313" key="4">
    <source>
        <dbReference type="EMBL" id="WDZ88240.1"/>
    </source>
</evidence>
<evidence type="ECO:0000256" key="2">
    <source>
        <dbReference type="SAM" id="MobiDB-lite"/>
    </source>
</evidence>
<keyword evidence="5" id="KW-1185">Reference proteome</keyword>
<dbReference type="Pfam" id="PF00128">
    <property type="entry name" value="Alpha-amylase"/>
    <property type="match status" value="1"/>
</dbReference>
<feature type="domain" description="Glycosyl hydrolase family 13 catalytic" evidence="3">
    <location>
        <begin position="26"/>
        <end position="433"/>
    </location>
</feature>
<evidence type="ECO:0000256" key="1">
    <source>
        <dbReference type="ARBA" id="ARBA00008061"/>
    </source>
</evidence>
<dbReference type="PANTHER" id="PTHR10357">
    <property type="entry name" value="ALPHA-AMYLASE FAMILY MEMBER"/>
    <property type="match status" value="1"/>
</dbReference>
<comment type="similarity">
    <text evidence="1">Belongs to the glycosyl hydrolase 13 family.</text>
</comment>
<dbReference type="InterPro" id="IPR045857">
    <property type="entry name" value="O16G_dom_2"/>
</dbReference>
<dbReference type="SMART" id="SM00642">
    <property type="entry name" value="Aamy"/>
    <property type="match status" value="1"/>
</dbReference>
<dbReference type="InterPro" id="IPR017853">
    <property type="entry name" value="GH"/>
</dbReference>
<evidence type="ECO:0000313" key="5">
    <source>
        <dbReference type="Proteomes" id="UP001219605"/>
    </source>
</evidence>
<dbReference type="Proteomes" id="UP001219605">
    <property type="component" value="Chromosome"/>
</dbReference>
<dbReference type="GO" id="GO:0016787">
    <property type="term" value="F:hydrolase activity"/>
    <property type="evidence" value="ECO:0007669"/>
    <property type="project" value="UniProtKB-KW"/>
</dbReference>
<protein>
    <submittedName>
        <fullName evidence="4">Glycoside hydrolase family 13 protein</fullName>
    </submittedName>
</protein>
<dbReference type="RefSeq" id="WP_275035304.1">
    <property type="nucleotide sequence ID" value="NZ_CP118615.1"/>
</dbReference>